<organism evidence="23 24">
    <name type="scientific">Microthyrium microscopicum</name>
    <dbReference type="NCBI Taxonomy" id="703497"/>
    <lineage>
        <taxon>Eukaryota</taxon>
        <taxon>Fungi</taxon>
        <taxon>Dikarya</taxon>
        <taxon>Ascomycota</taxon>
        <taxon>Pezizomycotina</taxon>
        <taxon>Dothideomycetes</taxon>
        <taxon>Dothideomycetes incertae sedis</taxon>
        <taxon>Microthyriales</taxon>
        <taxon>Microthyriaceae</taxon>
        <taxon>Microthyrium</taxon>
    </lineage>
</organism>
<sequence length="1351" mass="151216">MAGKGPHGPRSPDDLLLDLDDSRPMYNSGSRPPANDDQLLQRYNIDDSEEFQARPSVSYDQFVGGPTQSSRSQPTPGASLQTGPYLTTDRARAFSQTSGLQNYSRYQDGLESDDDRSQAGGYYATGGIDDPALSSPGVRDARSRNSILAMGGGFMGKARNMLGMGPKYSEMDLPLTETGQRRAATDSSEQPSKPKSSGGFKFGFRKQKPDPSTLGPRIIYLNNPPSNAANKYVDNHISTAKYNAFTFLPKFLYEQFSKYANIFFLFTAILQQIPNISPTNPYTTIIPLIIVLIISAIKEVVEDLRRKSSDNILNNSRAQVLKGSTFEDTKWINVAVGDIIRVESEQPFPADLALLASSEPEGLCYIETANLDGETNLKIKQAIPETAHLVSQAELSRLGGRIRSEQPNSSLYTYEGTLTMQAGGGEKELALTPEQLLLRGATLRNTPWIHGVVIFTGHETKLMRNATATPIKKTAVEKMINKQILILGLILITLSIISSVGDLIYKSTQGHQMWYVSQGALSPVKQFFSDFLTYWVLYSNLVPISLFVTVEIVKYSQAFLINSDLDIYYDKTDTPANCRTSSLVEELGQVEYIFSDKTGTLTCNMMEFRQSTIGGLQYADEIPEDRRATVEDGIETGIHDFKQLEANRKNHRTSEEINQFLTLLATCHTVIPEQGADKSGPIKYQAASPDEGALVEGAALLGYKFIARKPRSVTILVDGQEQEYELLAVCEFNSTRKRMSTIFRCPDGRVRVYCKGADTVILERLGQNNEVVETTLRHLEEYAAEGLRTLCLSMREVSEQEFQEWYQVYNTAMTTVGGNRAEELDKAAELIEHDLTLLGATAIEDKLQDGVPETIHTLQEAGIKIWVLTGDRQETAINIGMSCKLISEDMTLLIVNEDSKHATRDNLEKKLAAVQGQAVSQAELESLALVIDGKSLTFALERDLEKLLLDLAIKCKAVICCRVSPLQKALVVKLVKRHLKAILLAIGDGANDVSMIQAAHIGIGISGVEGLQAARSADVAIAQFRFLRKLLLVHGAWGYHRVSRVILYSFYKNVALFMTQFWYSFMNASTGQSIYESWTLSFFNVIFTVAPPFVIGVFDQFISARLLDRYPQLYQLSQKGVFFRMHSFFSWIANGFYHSLILFVASVFFFYDDLPQSDGRIAGHWVWGTALYTAALVTVLLKAALIVNIWNKWTVLAIPGSFALWGLLLPLYAWIAPMVHVSPEFYGINERLWPSLVFWAMALVLPPLCLSRDIAYKYAKRMYFPQQYHYVQEIQKYNIQDYRPRMEQFQKAIRKVRQVQRMRKQRGYAFSQTDESQARVLQAYDTTKSRGRYGEMVSSRKPGEGGVGMAR</sequence>
<dbReference type="GO" id="GO:0005802">
    <property type="term" value="C:trans-Golgi network"/>
    <property type="evidence" value="ECO:0007669"/>
    <property type="project" value="UniProtKB-ARBA"/>
</dbReference>
<dbReference type="InterPro" id="IPR044492">
    <property type="entry name" value="P_typ_ATPase_HD_dom"/>
</dbReference>
<dbReference type="InterPro" id="IPR032630">
    <property type="entry name" value="P_typ_ATPase_c"/>
</dbReference>
<feature type="binding site" evidence="17">
    <location>
        <position position="755"/>
    </location>
    <ligand>
        <name>ATP</name>
        <dbReference type="ChEBI" id="CHEBI:30616"/>
    </ligand>
</feature>
<evidence type="ECO:0000256" key="20">
    <source>
        <dbReference type="SAM" id="MobiDB-lite"/>
    </source>
</evidence>
<proteinExistence type="inferred from homology"/>
<feature type="binding site" evidence="18">
    <location>
        <position position="992"/>
    </location>
    <ligand>
        <name>Mg(2+)</name>
        <dbReference type="ChEBI" id="CHEBI:18420"/>
    </ligand>
</feature>
<dbReference type="InterPro" id="IPR001757">
    <property type="entry name" value="P_typ_ATPase"/>
</dbReference>
<dbReference type="SFLD" id="SFLDS00003">
    <property type="entry name" value="Haloacid_Dehalogenase"/>
    <property type="match status" value="1"/>
</dbReference>
<protein>
    <recommendedName>
        <fullName evidence="19">Phospholipid-transporting ATPase</fullName>
        <ecNumber evidence="19">7.6.2.1</ecNumber>
    </recommendedName>
</protein>
<evidence type="ECO:0000256" key="10">
    <source>
        <dbReference type="ARBA" id="ARBA00022989"/>
    </source>
</evidence>
<evidence type="ECO:0000313" key="23">
    <source>
        <dbReference type="EMBL" id="KAF2675259.1"/>
    </source>
</evidence>
<evidence type="ECO:0000256" key="5">
    <source>
        <dbReference type="ARBA" id="ARBA00022723"/>
    </source>
</evidence>
<feature type="transmembrane region" description="Helical" evidence="19">
    <location>
        <begin position="1128"/>
        <end position="1150"/>
    </location>
</feature>
<comment type="catalytic activity">
    <reaction evidence="15">
        <text>a 1,2-diacyl-sn-glycero-3-phospho-L-serine(out) + ATP + H2O = a 1,2-diacyl-sn-glycero-3-phospho-L-serine(in) + ADP + phosphate + H(+)</text>
        <dbReference type="Rhea" id="RHEA:38567"/>
        <dbReference type="ChEBI" id="CHEBI:15377"/>
        <dbReference type="ChEBI" id="CHEBI:15378"/>
        <dbReference type="ChEBI" id="CHEBI:30616"/>
        <dbReference type="ChEBI" id="CHEBI:43474"/>
        <dbReference type="ChEBI" id="CHEBI:57262"/>
        <dbReference type="ChEBI" id="CHEBI:456216"/>
    </reaction>
    <physiologicalReaction direction="left-to-right" evidence="15">
        <dbReference type="Rhea" id="RHEA:38568"/>
    </physiologicalReaction>
</comment>
<dbReference type="Pfam" id="PF13246">
    <property type="entry name" value="Cation_ATPase"/>
    <property type="match status" value="1"/>
</dbReference>
<dbReference type="Proteomes" id="UP000799302">
    <property type="component" value="Unassembled WGS sequence"/>
</dbReference>
<dbReference type="PANTHER" id="PTHR24092:SF150">
    <property type="entry name" value="PHOSPHOLIPID-TRANSPORTING ATPASE"/>
    <property type="match status" value="1"/>
</dbReference>
<dbReference type="PANTHER" id="PTHR24092">
    <property type="entry name" value="PROBABLE PHOSPHOLIPID-TRANSPORTING ATPASE"/>
    <property type="match status" value="1"/>
</dbReference>
<feature type="binding site" evidence="18">
    <location>
        <position position="988"/>
    </location>
    <ligand>
        <name>Mg(2+)</name>
        <dbReference type="ChEBI" id="CHEBI:18420"/>
    </ligand>
</feature>
<dbReference type="GO" id="GO:0005886">
    <property type="term" value="C:plasma membrane"/>
    <property type="evidence" value="ECO:0007669"/>
    <property type="project" value="TreeGrafter"/>
</dbReference>
<evidence type="ECO:0000256" key="14">
    <source>
        <dbReference type="ARBA" id="ARBA00049128"/>
    </source>
</evidence>
<evidence type="ECO:0000256" key="6">
    <source>
        <dbReference type="ARBA" id="ARBA00022741"/>
    </source>
</evidence>
<feature type="binding site" evidence="17">
    <location>
        <position position="597"/>
    </location>
    <ligand>
        <name>ATP</name>
        <dbReference type="ChEBI" id="CHEBI:30616"/>
    </ligand>
</feature>
<dbReference type="GO" id="GO:0006892">
    <property type="term" value="P:post-Golgi vesicle-mediated transport"/>
    <property type="evidence" value="ECO:0007669"/>
    <property type="project" value="TreeGrafter"/>
</dbReference>
<dbReference type="GO" id="GO:0140326">
    <property type="term" value="F:ATPase-coupled intramembrane lipid transporter activity"/>
    <property type="evidence" value="ECO:0007669"/>
    <property type="project" value="UniProtKB-EC"/>
</dbReference>
<evidence type="ECO:0000256" key="19">
    <source>
        <dbReference type="RuleBase" id="RU362033"/>
    </source>
</evidence>
<dbReference type="FunFam" id="2.70.150.10:FF:000026">
    <property type="entry name" value="Phospholipid-transporting ATPase"/>
    <property type="match status" value="1"/>
</dbReference>
<evidence type="ECO:0000256" key="15">
    <source>
        <dbReference type="ARBA" id="ARBA00051303"/>
    </source>
</evidence>
<feature type="transmembrane region" description="Helical" evidence="19">
    <location>
        <begin position="1162"/>
        <end position="1181"/>
    </location>
</feature>
<dbReference type="GO" id="GO:0032456">
    <property type="term" value="P:endocytic recycling"/>
    <property type="evidence" value="ECO:0007669"/>
    <property type="project" value="TreeGrafter"/>
</dbReference>
<dbReference type="FunFam" id="3.40.50.1000:FF:000010">
    <property type="entry name" value="Phospholipid-transporting ATPase"/>
    <property type="match status" value="1"/>
</dbReference>
<evidence type="ECO:0000256" key="18">
    <source>
        <dbReference type="PIRSR" id="PIRSR606539-3"/>
    </source>
</evidence>
<evidence type="ECO:0000256" key="17">
    <source>
        <dbReference type="PIRSR" id="PIRSR606539-2"/>
    </source>
</evidence>
<dbReference type="Pfam" id="PF16209">
    <property type="entry name" value="PhoLip_ATPase_N"/>
    <property type="match status" value="1"/>
</dbReference>
<feature type="binding site" evidence="17">
    <location>
        <position position="788"/>
    </location>
    <ligand>
        <name>ATP</name>
        <dbReference type="ChEBI" id="CHEBI:30616"/>
    </ligand>
</feature>
<evidence type="ECO:0000256" key="9">
    <source>
        <dbReference type="ARBA" id="ARBA00022967"/>
    </source>
</evidence>
<feature type="binding site" evidence="17">
    <location>
        <position position="732"/>
    </location>
    <ligand>
        <name>ATP</name>
        <dbReference type="ChEBI" id="CHEBI:30616"/>
    </ligand>
</feature>
<feature type="transmembrane region" description="Helical" evidence="19">
    <location>
        <begin position="1045"/>
        <end position="1065"/>
    </location>
</feature>
<keyword evidence="10 19" id="KW-1133">Transmembrane helix</keyword>
<evidence type="ECO:0000256" key="8">
    <source>
        <dbReference type="ARBA" id="ARBA00022842"/>
    </source>
</evidence>
<feature type="transmembrane region" description="Helical" evidence="19">
    <location>
        <begin position="532"/>
        <end position="553"/>
    </location>
</feature>
<evidence type="ECO:0000256" key="4">
    <source>
        <dbReference type="ARBA" id="ARBA00022692"/>
    </source>
</evidence>
<feature type="transmembrane region" description="Helical" evidence="19">
    <location>
        <begin position="484"/>
        <end position="505"/>
    </location>
</feature>
<evidence type="ECO:0000256" key="13">
    <source>
        <dbReference type="ARBA" id="ARBA00034036"/>
    </source>
</evidence>
<evidence type="ECO:0000259" key="22">
    <source>
        <dbReference type="Pfam" id="PF16212"/>
    </source>
</evidence>
<feature type="binding site" evidence="17">
    <location>
        <position position="598"/>
    </location>
    <ligand>
        <name>ATP</name>
        <dbReference type="ChEBI" id="CHEBI:30616"/>
    </ligand>
</feature>
<comment type="catalytic activity">
    <reaction evidence="14">
        <text>a 1,2-diacyl-sn-glycero-3-phosphoethanolamine(out) + ATP + H2O = a 1,2-diacyl-sn-glycero-3-phosphoethanolamine(in) + ADP + phosphate + H(+)</text>
        <dbReference type="Rhea" id="RHEA:66132"/>
        <dbReference type="ChEBI" id="CHEBI:15377"/>
        <dbReference type="ChEBI" id="CHEBI:15378"/>
        <dbReference type="ChEBI" id="CHEBI:30616"/>
        <dbReference type="ChEBI" id="CHEBI:43474"/>
        <dbReference type="ChEBI" id="CHEBI:64612"/>
        <dbReference type="ChEBI" id="CHEBI:456216"/>
    </reaction>
    <physiologicalReaction direction="left-to-right" evidence="14">
        <dbReference type="Rhea" id="RHEA:66133"/>
    </physiologicalReaction>
</comment>
<dbReference type="GO" id="GO:0005524">
    <property type="term" value="F:ATP binding"/>
    <property type="evidence" value="ECO:0007669"/>
    <property type="project" value="UniProtKB-UniRule"/>
</dbReference>
<dbReference type="Gene3D" id="2.70.150.10">
    <property type="entry name" value="Calcium-transporting ATPase, cytoplasmic transduction domain A"/>
    <property type="match status" value="1"/>
</dbReference>
<keyword evidence="9 19" id="KW-1278">Translocase</keyword>
<dbReference type="InterPro" id="IPR032631">
    <property type="entry name" value="P-type_ATPase_N"/>
</dbReference>
<dbReference type="PRINTS" id="PR00119">
    <property type="entry name" value="CATATPASE"/>
</dbReference>
<feature type="domain" description="P-type ATPase C-terminal" evidence="22">
    <location>
        <begin position="1014"/>
        <end position="1266"/>
    </location>
</feature>
<dbReference type="InterPro" id="IPR018303">
    <property type="entry name" value="ATPase_P-typ_P_site"/>
</dbReference>
<keyword evidence="11" id="KW-0333">Golgi apparatus</keyword>
<dbReference type="GO" id="GO:0016887">
    <property type="term" value="F:ATP hydrolysis activity"/>
    <property type="evidence" value="ECO:0007669"/>
    <property type="project" value="InterPro"/>
</dbReference>
<feature type="binding site" evidence="17">
    <location>
        <position position="871"/>
    </location>
    <ligand>
        <name>ATP</name>
        <dbReference type="ChEBI" id="CHEBI:30616"/>
    </ligand>
</feature>
<feature type="binding site" evidence="17">
    <location>
        <position position="869"/>
    </location>
    <ligand>
        <name>ATP</name>
        <dbReference type="ChEBI" id="CHEBI:30616"/>
    </ligand>
</feature>
<evidence type="ECO:0000256" key="1">
    <source>
        <dbReference type="ARBA" id="ARBA00001946"/>
    </source>
</evidence>
<name>A0A6A6USE8_9PEZI</name>
<dbReference type="PROSITE" id="PS00154">
    <property type="entry name" value="ATPASE_E1_E2"/>
    <property type="match status" value="1"/>
</dbReference>
<dbReference type="EMBL" id="MU004230">
    <property type="protein sequence ID" value="KAF2675259.1"/>
    <property type="molecule type" value="Genomic_DNA"/>
</dbReference>
<accession>A0A6A6USE8</accession>
<evidence type="ECO:0000256" key="11">
    <source>
        <dbReference type="ARBA" id="ARBA00023034"/>
    </source>
</evidence>
<evidence type="ECO:0000256" key="7">
    <source>
        <dbReference type="ARBA" id="ARBA00022840"/>
    </source>
</evidence>
<feature type="binding site" evidence="18">
    <location>
        <position position="596"/>
    </location>
    <ligand>
        <name>Mg(2+)</name>
        <dbReference type="ChEBI" id="CHEBI:18420"/>
    </ligand>
</feature>
<feature type="compositionally biased region" description="Polar residues" evidence="20">
    <location>
        <begin position="66"/>
        <end position="85"/>
    </location>
</feature>
<dbReference type="InterPro" id="IPR023298">
    <property type="entry name" value="ATPase_P-typ_TM_dom_sf"/>
</dbReference>
<evidence type="ECO:0000313" key="24">
    <source>
        <dbReference type="Proteomes" id="UP000799302"/>
    </source>
</evidence>
<dbReference type="SFLD" id="SFLDF00027">
    <property type="entry name" value="p-type_atpase"/>
    <property type="match status" value="1"/>
</dbReference>
<feature type="binding site" evidence="17">
    <location>
        <position position="596"/>
    </location>
    <ligand>
        <name>ATP</name>
        <dbReference type="ChEBI" id="CHEBI:30616"/>
    </ligand>
</feature>
<evidence type="ECO:0000256" key="2">
    <source>
        <dbReference type="ARBA" id="ARBA00004166"/>
    </source>
</evidence>
<feature type="binding site" evidence="17">
    <location>
        <position position="992"/>
    </location>
    <ligand>
        <name>ATP</name>
        <dbReference type="ChEBI" id="CHEBI:30616"/>
    </ligand>
</feature>
<feature type="binding site" evidence="18">
    <location>
        <position position="598"/>
    </location>
    <ligand>
        <name>Mg(2+)</name>
        <dbReference type="ChEBI" id="CHEBI:18420"/>
    </ligand>
</feature>
<keyword evidence="4 19" id="KW-0812">Transmembrane</keyword>
<feature type="transmembrane region" description="Helical" evidence="19">
    <location>
        <begin position="1085"/>
        <end position="1107"/>
    </location>
</feature>
<feature type="compositionally biased region" description="Polar residues" evidence="20">
    <location>
        <begin position="94"/>
        <end position="105"/>
    </location>
</feature>
<dbReference type="InterPro" id="IPR008250">
    <property type="entry name" value="ATPase_P-typ_transduc_dom_A_sf"/>
</dbReference>
<feature type="transmembrane region" description="Helical" evidence="19">
    <location>
        <begin position="1193"/>
        <end position="1216"/>
    </location>
</feature>
<dbReference type="InterPro" id="IPR006539">
    <property type="entry name" value="P-type_ATPase_IV"/>
</dbReference>
<dbReference type="Gene3D" id="3.40.1110.10">
    <property type="entry name" value="Calcium-transporting ATPase, cytoplasmic domain N"/>
    <property type="match status" value="1"/>
</dbReference>
<comment type="cofactor">
    <cofactor evidence="1 18">
        <name>Mg(2+)</name>
        <dbReference type="ChEBI" id="CHEBI:18420"/>
    </cofactor>
</comment>
<evidence type="ECO:0000256" key="16">
    <source>
        <dbReference type="PIRSR" id="PIRSR606539-1"/>
    </source>
</evidence>
<keyword evidence="8 18" id="KW-0460">Magnesium</keyword>
<dbReference type="Pfam" id="PF16212">
    <property type="entry name" value="PhoLip_ATPase_C"/>
    <property type="match status" value="1"/>
</dbReference>
<dbReference type="SUPFAM" id="SSF81653">
    <property type="entry name" value="Calcium ATPase, transduction domain A"/>
    <property type="match status" value="1"/>
</dbReference>
<keyword evidence="24" id="KW-1185">Reference proteome</keyword>
<feature type="binding site" evidence="17">
    <location>
        <position position="870"/>
    </location>
    <ligand>
        <name>ATP</name>
        <dbReference type="ChEBI" id="CHEBI:30616"/>
    </ligand>
</feature>
<dbReference type="SUPFAM" id="SSF81660">
    <property type="entry name" value="Metal cation-transporting ATPase, ATP-binding domain N"/>
    <property type="match status" value="1"/>
</dbReference>
<feature type="compositionally biased region" description="Polar residues" evidence="20">
    <location>
        <begin position="185"/>
        <end position="195"/>
    </location>
</feature>
<feature type="active site" description="4-aspartylphosphate intermediate" evidence="16">
    <location>
        <position position="596"/>
    </location>
</feature>
<dbReference type="GO" id="GO:0000287">
    <property type="term" value="F:magnesium ion binding"/>
    <property type="evidence" value="ECO:0007669"/>
    <property type="project" value="UniProtKB-UniRule"/>
</dbReference>
<dbReference type="FunFam" id="3.40.1110.10:FF:000047">
    <property type="entry name" value="Phospholipid-transporting ATPase"/>
    <property type="match status" value="1"/>
</dbReference>
<dbReference type="EC" id="7.6.2.1" evidence="19"/>
<keyword evidence="5 18" id="KW-0479">Metal-binding</keyword>
<dbReference type="InterPro" id="IPR036412">
    <property type="entry name" value="HAD-like_sf"/>
</dbReference>
<keyword evidence="12 19" id="KW-0472">Membrane</keyword>
<comment type="catalytic activity">
    <reaction evidence="13 19">
        <text>ATP + H2O + phospholipidSide 1 = ADP + phosphate + phospholipidSide 2.</text>
        <dbReference type="EC" id="7.6.2.1"/>
    </reaction>
</comment>
<feature type="binding site" evidence="17">
    <location>
        <position position="968"/>
    </location>
    <ligand>
        <name>ATP</name>
        <dbReference type="ChEBI" id="CHEBI:30616"/>
    </ligand>
</feature>
<comment type="similarity">
    <text evidence="3 19">Belongs to the cation transport ATPase (P-type) (TC 3.A.3) family. Type IV subfamily.</text>
</comment>
<evidence type="ECO:0000256" key="3">
    <source>
        <dbReference type="ARBA" id="ARBA00008109"/>
    </source>
</evidence>
<feature type="domain" description="P-type ATPase N-terminal" evidence="21">
    <location>
        <begin position="219"/>
        <end position="285"/>
    </location>
</feature>
<feature type="region of interest" description="Disordered" evidence="20">
    <location>
        <begin position="178"/>
        <end position="216"/>
    </location>
</feature>
<dbReference type="OrthoDB" id="377733at2759"/>
<feature type="transmembrane region" description="Helical" evidence="19">
    <location>
        <begin position="1236"/>
        <end position="1255"/>
    </location>
</feature>
<dbReference type="SUPFAM" id="SSF56784">
    <property type="entry name" value="HAD-like"/>
    <property type="match status" value="1"/>
</dbReference>
<feature type="binding site" evidence="17">
    <location>
        <position position="991"/>
    </location>
    <ligand>
        <name>ATP</name>
        <dbReference type="ChEBI" id="CHEBI:30616"/>
    </ligand>
</feature>
<feature type="region of interest" description="Disordered" evidence="20">
    <location>
        <begin position="1"/>
        <end position="140"/>
    </location>
</feature>
<gene>
    <name evidence="23" type="ORF">BT63DRAFT_32804</name>
</gene>
<evidence type="ECO:0000259" key="21">
    <source>
        <dbReference type="Pfam" id="PF16209"/>
    </source>
</evidence>
<dbReference type="CDD" id="cd02073">
    <property type="entry name" value="P-type_ATPase_APLT_Dnf-like"/>
    <property type="match status" value="1"/>
</dbReference>
<dbReference type="SUPFAM" id="SSF81665">
    <property type="entry name" value="Calcium ATPase, transmembrane domain M"/>
    <property type="match status" value="1"/>
</dbReference>
<dbReference type="GO" id="GO:0045332">
    <property type="term" value="P:phospholipid translocation"/>
    <property type="evidence" value="ECO:0007669"/>
    <property type="project" value="TreeGrafter"/>
</dbReference>
<dbReference type="InterPro" id="IPR023214">
    <property type="entry name" value="HAD_sf"/>
</dbReference>
<dbReference type="Gene3D" id="3.40.50.1000">
    <property type="entry name" value="HAD superfamily/HAD-like"/>
    <property type="match status" value="1"/>
</dbReference>
<evidence type="ECO:0000256" key="12">
    <source>
        <dbReference type="ARBA" id="ARBA00023136"/>
    </source>
</evidence>
<keyword evidence="6 17" id="KW-0547">Nucleotide-binding</keyword>
<dbReference type="NCBIfam" id="TIGR01494">
    <property type="entry name" value="ATPase_P-type"/>
    <property type="match status" value="1"/>
</dbReference>
<keyword evidence="7 17" id="KW-0067">ATP-binding</keyword>
<feature type="binding site" evidence="17">
    <location>
        <position position="962"/>
    </location>
    <ligand>
        <name>ATP</name>
        <dbReference type="ChEBI" id="CHEBI:30616"/>
    </ligand>
</feature>
<dbReference type="SFLD" id="SFLDG00002">
    <property type="entry name" value="C1.7:_P-type_atpase_like"/>
    <property type="match status" value="1"/>
</dbReference>
<comment type="subcellular location">
    <subcellularLocation>
        <location evidence="2">Golgi apparatus</location>
        <location evidence="2">trans-Golgi network membrane</location>
        <topology evidence="2">Multi-pass membrane protein</topology>
    </subcellularLocation>
    <subcellularLocation>
        <location evidence="19">Membrane</location>
        <topology evidence="19">Multi-pass membrane protein</topology>
    </subcellularLocation>
</comment>
<feature type="transmembrane region" description="Helical" evidence="19">
    <location>
        <begin position="282"/>
        <end position="301"/>
    </location>
</feature>
<feature type="binding site" evidence="17">
    <location>
        <position position="691"/>
    </location>
    <ligand>
        <name>ATP</name>
        <dbReference type="ChEBI" id="CHEBI:30616"/>
    </ligand>
</feature>
<dbReference type="InterPro" id="IPR023299">
    <property type="entry name" value="ATPase_P-typ_cyto_dom_N"/>
</dbReference>
<dbReference type="NCBIfam" id="TIGR01652">
    <property type="entry name" value="ATPase-Plipid"/>
    <property type="match status" value="1"/>
</dbReference>
<reference evidence="23" key="1">
    <citation type="journal article" date="2020" name="Stud. Mycol.">
        <title>101 Dothideomycetes genomes: a test case for predicting lifestyles and emergence of pathogens.</title>
        <authorList>
            <person name="Haridas S."/>
            <person name="Albert R."/>
            <person name="Binder M."/>
            <person name="Bloem J."/>
            <person name="Labutti K."/>
            <person name="Salamov A."/>
            <person name="Andreopoulos B."/>
            <person name="Baker S."/>
            <person name="Barry K."/>
            <person name="Bills G."/>
            <person name="Bluhm B."/>
            <person name="Cannon C."/>
            <person name="Castanera R."/>
            <person name="Culley D."/>
            <person name="Daum C."/>
            <person name="Ezra D."/>
            <person name="Gonzalez J."/>
            <person name="Henrissat B."/>
            <person name="Kuo A."/>
            <person name="Liang C."/>
            <person name="Lipzen A."/>
            <person name="Lutzoni F."/>
            <person name="Magnuson J."/>
            <person name="Mondo S."/>
            <person name="Nolan M."/>
            <person name="Ohm R."/>
            <person name="Pangilinan J."/>
            <person name="Park H.-J."/>
            <person name="Ramirez L."/>
            <person name="Alfaro M."/>
            <person name="Sun H."/>
            <person name="Tritt A."/>
            <person name="Yoshinaga Y."/>
            <person name="Zwiers L.-H."/>
            <person name="Turgeon B."/>
            <person name="Goodwin S."/>
            <person name="Spatafora J."/>
            <person name="Crous P."/>
            <person name="Grigoriev I."/>
        </authorList>
    </citation>
    <scope>NUCLEOTIDE SEQUENCE</scope>
    <source>
        <strain evidence="23">CBS 115976</strain>
    </source>
</reference>